<dbReference type="PANTHER" id="PTHR42920">
    <property type="entry name" value="OS03G0707200 PROTEIN-RELATED"/>
    <property type="match status" value="1"/>
</dbReference>
<dbReference type="InterPro" id="IPR037185">
    <property type="entry name" value="EmrE-like"/>
</dbReference>
<proteinExistence type="inferred from homology"/>
<feature type="transmembrane region" description="Helical" evidence="7">
    <location>
        <begin position="229"/>
        <end position="249"/>
    </location>
</feature>
<dbReference type="PANTHER" id="PTHR42920:SF5">
    <property type="entry name" value="EAMA DOMAIN-CONTAINING PROTEIN"/>
    <property type="match status" value="1"/>
</dbReference>
<evidence type="ECO:0000256" key="1">
    <source>
        <dbReference type="ARBA" id="ARBA00004651"/>
    </source>
</evidence>
<feature type="transmembrane region" description="Helical" evidence="7">
    <location>
        <begin position="88"/>
        <end position="106"/>
    </location>
</feature>
<evidence type="ECO:0000256" key="6">
    <source>
        <dbReference type="ARBA" id="ARBA00023136"/>
    </source>
</evidence>
<evidence type="ECO:0000256" key="3">
    <source>
        <dbReference type="ARBA" id="ARBA00022475"/>
    </source>
</evidence>
<name>A0ABQ3MPL4_9PSEU</name>
<dbReference type="Proteomes" id="UP000605568">
    <property type="component" value="Unassembled WGS sequence"/>
</dbReference>
<protein>
    <submittedName>
        <fullName evidence="9">DMT transporter permease</fullName>
    </submittedName>
</protein>
<evidence type="ECO:0000256" key="5">
    <source>
        <dbReference type="ARBA" id="ARBA00022989"/>
    </source>
</evidence>
<dbReference type="SUPFAM" id="SSF103481">
    <property type="entry name" value="Multidrug resistance efflux transporter EmrE"/>
    <property type="match status" value="1"/>
</dbReference>
<evidence type="ECO:0000256" key="4">
    <source>
        <dbReference type="ARBA" id="ARBA00022692"/>
    </source>
</evidence>
<dbReference type="InterPro" id="IPR000620">
    <property type="entry name" value="EamA_dom"/>
</dbReference>
<feature type="transmembrane region" description="Helical" evidence="7">
    <location>
        <begin position="199"/>
        <end position="217"/>
    </location>
</feature>
<keyword evidence="10" id="KW-1185">Reference proteome</keyword>
<feature type="domain" description="EamA" evidence="8">
    <location>
        <begin position="139"/>
        <end position="267"/>
    </location>
</feature>
<sequence length="296" mass="30251">MEYGTKTGGMSVFLVLGSVISLQFGAAFANQLFGQVGAPGATALRLGIAALMLAVVVRPKFRQETLVLGMTMAGMNGTFYLALDRIPLGVAVTIEFLGPLGLAAVLSRRARDLVWVGLALVGVLVLGWREYTGAELDLIGVVLALIAAVFWAFYVLAGREVATAGLGTGGLAGASLIAAALTLPYGLSTAGAALFEPKMLLLGTLVALLASAIPYTLEIRALKTLQPSTFGVVLALEPAAAALAGALLLGQHLGVISLLGMALVITAGVGAALRRAPAPRETPAQRDADLVLPAPQ</sequence>
<keyword evidence="3" id="KW-1003">Cell membrane</keyword>
<comment type="subcellular location">
    <subcellularLocation>
        <location evidence="1">Cell membrane</location>
        <topology evidence="1">Multi-pass membrane protein</topology>
    </subcellularLocation>
</comment>
<reference evidence="10" key="1">
    <citation type="journal article" date="2019" name="Int. J. Syst. Evol. Microbiol.">
        <title>The Global Catalogue of Microorganisms (GCM) 10K type strain sequencing project: providing services to taxonomists for standard genome sequencing and annotation.</title>
        <authorList>
            <consortium name="The Broad Institute Genomics Platform"/>
            <consortium name="The Broad Institute Genome Sequencing Center for Infectious Disease"/>
            <person name="Wu L."/>
            <person name="Ma J."/>
        </authorList>
    </citation>
    <scope>NUCLEOTIDE SEQUENCE [LARGE SCALE GENOMIC DNA]</scope>
    <source>
        <strain evidence="10">CGMCC 4.7367</strain>
    </source>
</reference>
<accession>A0ABQ3MPL4</accession>
<feature type="transmembrane region" description="Helical" evidence="7">
    <location>
        <begin position="12"/>
        <end position="30"/>
    </location>
</feature>
<evidence type="ECO:0000256" key="2">
    <source>
        <dbReference type="ARBA" id="ARBA00007362"/>
    </source>
</evidence>
<dbReference type="InterPro" id="IPR051258">
    <property type="entry name" value="Diverse_Substrate_Transporter"/>
</dbReference>
<feature type="transmembrane region" description="Helical" evidence="7">
    <location>
        <begin position="36"/>
        <end position="57"/>
    </location>
</feature>
<evidence type="ECO:0000313" key="10">
    <source>
        <dbReference type="Proteomes" id="UP000605568"/>
    </source>
</evidence>
<organism evidence="9 10">
    <name type="scientific">Lentzea cavernae</name>
    <dbReference type="NCBI Taxonomy" id="2020703"/>
    <lineage>
        <taxon>Bacteria</taxon>
        <taxon>Bacillati</taxon>
        <taxon>Actinomycetota</taxon>
        <taxon>Actinomycetes</taxon>
        <taxon>Pseudonocardiales</taxon>
        <taxon>Pseudonocardiaceae</taxon>
        <taxon>Lentzea</taxon>
    </lineage>
</organism>
<feature type="transmembrane region" description="Helical" evidence="7">
    <location>
        <begin position="64"/>
        <end position="82"/>
    </location>
</feature>
<feature type="transmembrane region" description="Helical" evidence="7">
    <location>
        <begin position="138"/>
        <end position="157"/>
    </location>
</feature>
<comment type="similarity">
    <text evidence="2">Belongs to the EamA transporter family.</text>
</comment>
<dbReference type="EMBL" id="BNAR01000013">
    <property type="protein sequence ID" value="GHH53700.1"/>
    <property type="molecule type" value="Genomic_DNA"/>
</dbReference>
<evidence type="ECO:0000313" key="9">
    <source>
        <dbReference type="EMBL" id="GHH53700.1"/>
    </source>
</evidence>
<feature type="transmembrane region" description="Helical" evidence="7">
    <location>
        <begin position="164"/>
        <end position="187"/>
    </location>
</feature>
<keyword evidence="4 7" id="KW-0812">Transmembrane</keyword>
<keyword evidence="6 7" id="KW-0472">Membrane</keyword>
<evidence type="ECO:0000259" key="8">
    <source>
        <dbReference type="Pfam" id="PF00892"/>
    </source>
</evidence>
<evidence type="ECO:0000256" key="7">
    <source>
        <dbReference type="SAM" id="Phobius"/>
    </source>
</evidence>
<gene>
    <name evidence="9" type="ORF">GCM10017774_67440</name>
</gene>
<feature type="transmembrane region" description="Helical" evidence="7">
    <location>
        <begin position="255"/>
        <end position="273"/>
    </location>
</feature>
<dbReference type="Pfam" id="PF00892">
    <property type="entry name" value="EamA"/>
    <property type="match status" value="1"/>
</dbReference>
<keyword evidence="5 7" id="KW-1133">Transmembrane helix</keyword>
<dbReference type="RefSeq" id="WP_191303407.1">
    <property type="nucleotide sequence ID" value="NZ_BNAR01000013.1"/>
</dbReference>
<comment type="caution">
    <text evidence="9">The sequence shown here is derived from an EMBL/GenBank/DDBJ whole genome shotgun (WGS) entry which is preliminary data.</text>
</comment>
<feature type="transmembrane region" description="Helical" evidence="7">
    <location>
        <begin position="113"/>
        <end position="132"/>
    </location>
</feature>